<organism evidence="2 3">
    <name type="scientific">Camellia sinensis var. sinensis</name>
    <name type="common">China tea</name>
    <dbReference type="NCBI Taxonomy" id="542762"/>
    <lineage>
        <taxon>Eukaryota</taxon>
        <taxon>Viridiplantae</taxon>
        <taxon>Streptophyta</taxon>
        <taxon>Embryophyta</taxon>
        <taxon>Tracheophyta</taxon>
        <taxon>Spermatophyta</taxon>
        <taxon>Magnoliopsida</taxon>
        <taxon>eudicotyledons</taxon>
        <taxon>Gunneridae</taxon>
        <taxon>Pentapetalae</taxon>
        <taxon>asterids</taxon>
        <taxon>Ericales</taxon>
        <taxon>Theaceae</taxon>
        <taxon>Camellia</taxon>
    </lineage>
</organism>
<dbReference type="InterPro" id="IPR025322">
    <property type="entry name" value="PADRE_dom"/>
</dbReference>
<accession>A0A4S4E366</accession>
<dbReference type="PANTHER" id="PTHR33052">
    <property type="entry name" value="DUF4228 DOMAIN PROTEIN-RELATED"/>
    <property type="match status" value="1"/>
</dbReference>
<gene>
    <name evidence="2" type="ORF">TEA_014600</name>
</gene>
<reference evidence="2 3" key="1">
    <citation type="journal article" date="2018" name="Proc. Natl. Acad. Sci. U.S.A.">
        <title>Draft genome sequence of Camellia sinensis var. sinensis provides insights into the evolution of the tea genome and tea quality.</title>
        <authorList>
            <person name="Wei C."/>
            <person name="Yang H."/>
            <person name="Wang S."/>
            <person name="Zhao J."/>
            <person name="Liu C."/>
            <person name="Gao L."/>
            <person name="Xia E."/>
            <person name="Lu Y."/>
            <person name="Tai Y."/>
            <person name="She G."/>
            <person name="Sun J."/>
            <person name="Cao H."/>
            <person name="Tong W."/>
            <person name="Gao Q."/>
            <person name="Li Y."/>
            <person name="Deng W."/>
            <person name="Jiang X."/>
            <person name="Wang W."/>
            <person name="Chen Q."/>
            <person name="Zhang S."/>
            <person name="Li H."/>
            <person name="Wu J."/>
            <person name="Wang P."/>
            <person name="Li P."/>
            <person name="Shi C."/>
            <person name="Zheng F."/>
            <person name="Jian J."/>
            <person name="Huang B."/>
            <person name="Shan D."/>
            <person name="Shi M."/>
            <person name="Fang C."/>
            <person name="Yue Y."/>
            <person name="Li F."/>
            <person name="Li D."/>
            <person name="Wei S."/>
            <person name="Han B."/>
            <person name="Jiang C."/>
            <person name="Yin Y."/>
            <person name="Xia T."/>
            <person name="Zhang Z."/>
            <person name="Bennetzen J.L."/>
            <person name="Zhao S."/>
            <person name="Wan X."/>
        </authorList>
    </citation>
    <scope>NUCLEOTIDE SEQUENCE [LARGE SCALE GENOMIC DNA]</scope>
    <source>
        <strain evidence="3">cv. Shuchazao</strain>
        <tissue evidence="2">Leaf</tissue>
    </source>
</reference>
<keyword evidence="3" id="KW-1185">Reference proteome</keyword>
<dbReference type="Proteomes" id="UP000306102">
    <property type="component" value="Unassembled WGS sequence"/>
</dbReference>
<protein>
    <submittedName>
        <fullName evidence="2">Uncharacterized protein</fullName>
    </submittedName>
</protein>
<evidence type="ECO:0000256" key="1">
    <source>
        <dbReference type="SAM" id="MobiDB-lite"/>
    </source>
</evidence>
<evidence type="ECO:0000313" key="3">
    <source>
        <dbReference type="Proteomes" id="UP000306102"/>
    </source>
</evidence>
<dbReference type="AlphaFoldDB" id="A0A4S4E366"/>
<sequence length="183" mass="20248">MGSCFSSRSSSSSTTLLKTIRVVHMNGHVEDFEHSVTVGEVIGKPPRHFVCTRAQLVSGEPKPLKQETQLELGNVYFMLPYSTIQSDVSPVDLASIAKKLTQIAKTSQPQLANKSPLRNFLSSGSSPVWSSPATSPNRFSGSVKAQSWKPLLDTIRERSFNRRSESDLQETQSFGDSKREFDL</sequence>
<dbReference type="EMBL" id="SDRB02008323">
    <property type="protein sequence ID" value="THG09656.1"/>
    <property type="molecule type" value="Genomic_DNA"/>
</dbReference>
<name>A0A4S4E366_CAMSN</name>
<dbReference type="Pfam" id="PF14009">
    <property type="entry name" value="PADRE"/>
    <property type="match status" value="1"/>
</dbReference>
<feature type="region of interest" description="Disordered" evidence="1">
    <location>
        <begin position="159"/>
        <end position="183"/>
    </location>
</feature>
<evidence type="ECO:0000313" key="2">
    <source>
        <dbReference type="EMBL" id="THG09656.1"/>
    </source>
</evidence>
<comment type="caution">
    <text evidence="2">The sequence shown here is derived from an EMBL/GenBank/DDBJ whole genome shotgun (WGS) entry which is preliminary data.</text>
</comment>
<proteinExistence type="predicted"/>